<name>A0ABS0S7U8_9HYPH</name>
<dbReference type="Proteomes" id="UP000601789">
    <property type="component" value="Unassembled WGS sequence"/>
</dbReference>
<keyword evidence="3 5" id="KW-0413">Isomerase</keyword>
<sequence>MHRETFGTTANGEKVERITIEGGGLSARFLTYGAVLQDLRLAGHAAPLVLGFERLEDYVAQKFYIGATVGRYANRIAGGAFRLDGEIYQTDRNDSINTLHGGSNGLDRRLWQIADFGPDFLTLTVADPSGAMGFPGTVKIDCTFSLEERGRLSIEMSATTDRTTLVNLAHHSYFNLDDGGAGHALDHRLKIDALAYMPVDQDCIPTGEVLPVAGTDFDFMMPRPIRLGDTVHASYDHNFCFGAARGPLRQMAWVQGAASGVEMQVWSTEPGLQFYSGQFPGFQTRGLEGRQYRTHAGFCLEPQVWPDSPNRPYFPQAILRPGEVYRQVTEYRFRSPDED</sequence>
<accession>A0ABS0S7U8</accession>
<keyword evidence="7" id="KW-1185">Reference proteome</keyword>
<dbReference type="PANTHER" id="PTHR10091:SF49">
    <property type="entry name" value="ALDOSE 1-EPIMERASE"/>
    <property type="match status" value="1"/>
</dbReference>
<evidence type="ECO:0000256" key="1">
    <source>
        <dbReference type="ARBA" id="ARBA00005028"/>
    </source>
</evidence>
<dbReference type="InterPro" id="IPR008183">
    <property type="entry name" value="Aldose_1/G6P_1-epimerase"/>
</dbReference>
<dbReference type="InterPro" id="IPR014718">
    <property type="entry name" value="GH-type_carb-bd"/>
</dbReference>
<evidence type="ECO:0000256" key="4">
    <source>
        <dbReference type="ARBA" id="ARBA00023277"/>
    </source>
</evidence>
<organism evidence="6 7">
    <name type="scientific">Aquamicrobium zhengzhouense</name>
    <dbReference type="NCBI Taxonomy" id="2781738"/>
    <lineage>
        <taxon>Bacteria</taxon>
        <taxon>Pseudomonadati</taxon>
        <taxon>Pseudomonadota</taxon>
        <taxon>Alphaproteobacteria</taxon>
        <taxon>Hyphomicrobiales</taxon>
        <taxon>Phyllobacteriaceae</taxon>
        <taxon>Aquamicrobium</taxon>
    </lineage>
</organism>
<gene>
    <name evidence="6" type="ORF">IOD40_01585</name>
</gene>
<evidence type="ECO:0000313" key="6">
    <source>
        <dbReference type="EMBL" id="MBI1619356.1"/>
    </source>
</evidence>
<dbReference type="EC" id="5.1.3.3" evidence="5"/>
<dbReference type="Pfam" id="PF01263">
    <property type="entry name" value="Aldose_epim"/>
    <property type="match status" value="1"/>
</dbReference>
<dbReference type="InterPro" id="IPR011013">
    <property type="entry name" value="Gal_mutarotase_sf_dom"/>
</dbReference>
<dbReference type="InterPro" id="IPR015443">
    <property type="entry name" value="Aldose_1-epimerase"/>
</dbReference>
<evidence type="ECO:0000256" key="5">
    <source>
        <dbReference type="PIRNR" id="PIRNR005096"/>
    </source>
</evidence>
<comment type="catalytic activity">
    <reaction evidence="5">
        <text>alpha-D-glucose = beta-D-glucose</text>
        <dbReference type="Rhea" id="RHEA:10264"/>
        <dbReference type="ChEBI" id="CHEBI:15903"/>
        <dbReference type="ChEBI" id="CHEBI:17925"/>
        <dbReference type="EC" id="5.1.3.3"/>
    </reaction>
</comment>
<dbReference type="SUPFAM" id="SSF74650">
    <property type="entry name" value="Galactose mutarotase-like"/>
    <property type="match status" value="1"/>
</dbReference>
<dbReference type="PANTHER" id="PTHR10091">
    <property type="entry name" value="ALDOSE-1-EPIMERASE"/>
    <property type="match status" value="1"/>
</dbReference>
<dbReference type="InterPro" id="IPR047215">
    <property type="entry name" value="Galactose_mutarotase-like"/>
</dbReference>
<comment type="pathway">
    <text evidence="1 5">Carbohydrate metabolism; hexose metabolism.</text>
</comment>
<dbReference type="EMBL" id="JADGMQ010000001">
    <property type="protein sequence ID" value="MBI1619356.1"/>
    <property type="molecule type" value="Genomic_DNA"/>
</dbReference>
<proteinExistence type="inferred from homology"/>
<keyword evidence="4 5" id="KW-0119">Carbohydrate metabolism</keyword>
<evidence type="ECO:0000313" key="7">
    <source>
        <dbReference type="Proteomes" id="UP000601789"/>
    </source>
</evidence>
<comment type="caution">
    <text evidence="6">The sequence shown here is derived from an EMBL/GenBank/DDBJ whole genome shotgun (WGS) entry which is preliminary data.</text>
</comment>
<dbReference type="PIRSF" id="PIRSF005096">
    <property type="entry name" value="GALM"/>
    <property type="match status" value="1"/>
</dbReference>
<comment type="similarity">
    <text evidence="2 5">Belongs to the aldose epimerase family.</text>
</comment>
<reference evidence="6 7" key="1">
    <citation type="submission" date="2020-10" db="EMBL/GenBank/DDBJ databases">
        <title>Aquamicrobium zhengzhouensis sp. nov., a exopolysaccharide producing bacterium isolated from farmland soil.</title>
        <authorList>
            <person name="Wang X."/>
        </authorList>
    </citation>
    <scope>NUCLEOTIDE SEQUENCE [LARGE SCALE GENOMIC DNA]</scope>
    <source>
        <strain evidence="7">cd-1</strain>
    </source>
</reference>
<dbReference type="CDD" id="cd09019">
    <property type="entry name" value="galactose_mutarotase_like"/>
    <property type="match status" value="1"/>
</dbReference>
<protein>
    <recommendedName>
        <fullName evidence="5">Aldose 1-epimerase</fullName>
        <ecNumber evidence="5">5.1.3.3</ecNumber>
    </recommendedName>
</protein>
<dbReference type="Gene3D" id="2.70.98.10">
    <property type="match status" value="1"/>
</dbReference>
<dbReference type="NCBIfam" id="NF008277">
    <property type="entry name" value="PRK11055.1"/>
    <property type="match status" value="1"/>
</dbReference>
<dbReference type="RefSeq" id="WP_198473598.1">
    <property type="nucleotide sequence ID" value="NZ_JADGMQ010000001.1"/>
</dbReference>
<evidence type="ECO:0000256" key="2">
    <source>
        <dbReference type="ARBA" id="ARBA00006206"/>
    </source>
</evidence>
<evidence type="ECO:0000256" key="3">
    <source>
        <dbReference type="ARBA" id="ARBA00023235"/>
    </source>
</evidence>